<gene>
    <name evidence="1" type="ORF">NDU88_001930</name>
</gene>
<evidence type="ECO:0000313" key="2">
    <source>
        <dbReference type="Proteomes" id="UP001066276"/>
    </source>
</evidence>
<proteinExistence type="predicted"/>
<name>A0AAV7VCE0_PLEWA</name>
<protein>
    <submittedName>
        <fullName evidence="1">Uncharacterized protein</fullName>
    </submittedName>
</protein>
<evidence type="ECO:0000313" key="1">
    <source>
        <dbReference type="EMBL" id="KAJ1198086.1"/>
    </source>
</evidence>
<sequence>MRRLFRCYVAEGQRHYAAPLGPYCRAVEKKRRCLQSEPLCSSRHEVRRCHDDARILDASMVKREKRNYQGVHFSLEALKPSKSVDQCAEFNNKECSPIVRWDWGEQITIQKMSLEHCGYLEKES</sequence>
<dbReference type="Proteomes" id="UP001066276">
    <property type="component" value="Chromosome 2_1"/>
</dbReference>
<organism evidence="1 2">
    <name type="scientific">Pleurodeles waltl</name>
    <name type="common">Iberian ribbed newt</name>
    <dbReference type="NCBI Taxonomy" id="8319"/>
    <lineage>
        <taxon>Eukaryota</taxon>
        <taxon>Metazoa</taxon>
        <taxon>Chordata</taxon>
        <taxon>Craniata</taxon>
        <taxon>Vertebrata</taxon>
        <taxon>Euteleostomi</taxon>
        <taxon>Amphibia</taxon>
        <taxon>Batrachia</taxon>
        <taxon>Caudata</taxon>
        <taxon>Salamandroidea</taxon>
        <taxon>Salamandridae</taxon>
        <taxon>Pleurodelinae</taxon>
        <taxon>Pleurodeles</taxon>
    </lineage>
</organism>
<reference evidence="1" key="1">
    <citation type="journal article" date="2022" name="bioRxiv">
        <title>Sequencing and chromosome-scale assembly of the giantPleurodeles waltlgenome.</title>
        <authorList>
            <person name="Brown T."/>
            <person name="Elewa A."/>
            <person name="Iarovenko S."/>
            <person name="Subramanian E."/>
            <person name="Araus A.J."/>
            <person name="Petzold A."/>
            <person name="Susuki M."/>
            <person name="Suzuki K.-i.T."/>
            <person name="Hayashi T."/>
            <person name="Toyoda A."/>
            <person name="Oliveira C."/>
            <person name="Osipova E."/>
            <person name="Leigh N.D."/>
            <person name="Simon A."/>
            <person name="Yun M.H."/>
        </authorList>
    </citation>
    <scope>NUCLEOTIDE SEQUENCE</scope>
    <source>
        <strain evidence="1">20211129_DDA</strain>
        <tissue evidence="1">Liver</tissue>
    </source>
</reference>
<dbReference type="AlphaFoldDB" id="A0AAV7VCE0"/>
<dbReference type="EMBL" id="JANPWB010000003">
    <property type="protein sequence ID" value="KAJ1198086.1"/>
    <property type="molecule type" value="Genomic_DNA"/>
</dbReference>
<keyword evidence="2" id="KW-1185">Reference proteome</keyword>
<accession>A0AAV7VCE0</accession>
<comment type="caution">
    <text evidence="1">The sequence shown here is derived from an EMBL/GenBank/DDBJ whole genome shotgun (WGS) entry which is preliminary data.</text>
</comment>